<proteinExistence type="predicted"/>
<evidence type="ECO:0000313" key="2">
    <source>
        <dbReference type="EMBL" id="MEE3718385.1"/>
    </source>
</evidence>
<dbReference type="RefSeq" id="WP_330484818.1">
    <property type="nucleotide sequence ID" value="NZ_JAZBJZ010000075.1"/>
</dbReference>
<sequence>MSLPFFEEFGWEPVVLAVRPECIEGVYDRDLEQTIPSHLSITRIGILPAQISKYFGVRSLSLRCLPSFLWAGDRLLKTQHFDLIYFSTTVFTTMILAARWRDRFNIPYVLDFQDPWINDYYELANLPPPGGKLKYGFSQMLARRFEPSAVSQASHILSVSPEYPKTFMQRYPTLDPDKFTVLPFAASERDFDLLPMLNIQQSIFDRQDGKKHWVYVGRAGNDIMGFSLRALFLAIQTLRQARPKVWENVELHFVGTSYISENQVKTVEAIAQEFKVADLVKEYPQRLPYFEALQILSESDAILLIGSDAAGYTASKIYPCILARKPILAIFNQQSSVVEVLQRCQAGELVTFNSNLTPMDLLTEISTKLNWLLSLPPDYLPTTNWEAFQPYTAREMTQKQCAIFDRCVSPLP</sequence>
<evidence type="ECO:0000313" key="3">
    <source>
        <dbReference type="Proteomes" id="UP001333818"/>
    </source>
</evidence>
<name>A0AAW9PUA7_9CYAN</name>
<evidence type="ECO:0000259" key="1">
    <source>
        <dbReference type="Pfam" id="PF13579"/>
    </source>
</evidence>
<dbReference type="Pfam" id="PF13579">
    <property type="entry name" value="Glyco_trans_4_4"/>
    <property type="match status" value="1"/>
</dbReference>
<dbReference type="InterPro" id="IPR028098">
    <property type="entry name" value="Glyco_trans_4-like_N"/>
</dbReference>
<comment type="caution">
    <text evidence="2">The sequence shown here is derived from an EMBL/GenBank/DDBJ whole genome shotgun (WGS) entry which is preliminary data.</text>
</comment>
<keyword evidence="3" id="KW-1185">Reference proteome</keyword>
<protein>
    <submittedName>
        <fullName evidence="2">Glycosyltransferase</fullName>
    </submittedName>
</protein>
<feature type="domain" description="Glycosyltransferase subfamily 4-like N-terminal" evidence="1">
    <location>
        <begin position="62"/>
        <end position="183"/>
    </location>
</feature>
<accession>A0AAW9PUA7</accession>
<reference evidence="2" key="1">
    <citation type="submission" date="2024-01" db="EMBL/GenBank/DDBJ databases">
        <title>Bank of Algae and Cyanobacteria of the Azores (BACA) strain genomes.</title>
        <authorList>
            <person name="Luz R."/>
            <person name="Cordeiro R."/>
            <person name="Fonseca A."/>
            <person name="Goncalves V."/>
        </authorList>
    </citation>
    <scope>NUCLEOTIDE SEQUENCE</scope>
    <source>
        <strain evidence="2">BACA0141</strain>
    </source>
</reference>
<gene>
    <name evidence="2" type="ORF">V2H45_16715</name>
</gene>
<dbReference type="SUPFAM" id="SSF53756">
    <property type="entry name" value="UDP-Glycosyltransferase/glycogen phosphorylase"/>
    <property type="match status" value="1"/>
</dbReference>
<dbReference type="Proteomes" id="UP001333818">
    <property type="component" value="Unassembled WGS sequence"/>
</dbReference>
<dbReference type="Gene3D" id="3.40.50.2000">
    <property type="entry name" value="Glycogen Phosphorylase B"/>
    <property type="match status" value="1"/>
</dbReference>
<organism evidence="2 3">
    <name type="scientific">Tumidithrix elongata BACA0141</name>
    <dbReference type="NCBI Taxonomy" id="2716417"/>
    <lineage>
        <taxon>Bacteria</taxon>
        <taxon>Bacillati</taxon>
        <taxon>Cyanobacteriota</taxon>
        <taxon>Cyanophyceae</taxon>
        <taxon>Pseudanabaenales</taxon>
        <taxon>Pseudanabaenaceae</taxon>
        <taxon>Tumidithrix</taxon>
        <taxon>Tumidithrix elongata</taxon>
    </lineage>
</organism>
<dbReference type="EMBL" id="JAZBJZ010000075">
    <property type="protein sequence ID" value="MEE3718385.1"/>
    <property type="molecule type" value="Genomic_DNA"/>
</dbReference>
<dbReference type="AlphaFoldDB" id="A0AAW9PUA7"/>